<evidence type="ECO:0008006" key="3">
    <source>
        <dbReference type="Google" id="ProtNLM"/>
    </source>
</evidence>
<gene>
    <name evidence="1" type="ORF">BXY75_1307</name>
</gene>
<dbReference type="EMBL" id="REFC01000012">
    <property type="protein sequence ID" value="RMA64432.1"/>
    <property type="molecule type" value="Genomic_DNA"/>
</dbReference>
<name>A0A3L9ZCQ6_9FLAO</name>
<protein>
    <recommendedName>
        <fullName evidence="3">SpoIIAA-like protein</fullName>
    </recommendedName>
</protein>
<organism evidence="1 2">
    <name type="scientific">Ulvibacter antarcticus</name>
    <dbReference type="NCBI Taxonomy" id="442714"/>
    <lineage>
        <taxon>Bacteria</taxon>
        <taxon>Pseudomonadati</taxon>
        <taxon>Bacteroidota</taxon>
        <taxon>Flavobacteriia</taxon>
        <taxon>Flavobacteriales</taxon>
        <taxon>Flavobacteriaceae</taxon>
        <taxon>Ulvibacter</taxon>
    </lineage>
</organism>
<accession>A0A3L9ZCQ6</accession>
<comment type="caution">
    <text evidence="1">The sequence shown here is derived from an EMBL/GenBank/DDBJ whole genome shotgun (WGS) entry which is preliminary data.</text>
</comment>
<sequence length="134" mass="16050">MRVEDSKYKDSYERKVVLDSGNYYFFKKFIVAENKTGIHFTWEVAKEVISLAYEHYGDDIQVTYISNRVNEYTLKAQDWLNFYKERHHLEAIAIVAYNKLGIMNVILEMVFNHIKFRKFNSLDDAINWVDSLDY</sequence>
<keyword evidence="2" id="KW-1185">Reference proteome</keyword>
<dbReference type="Proteomes" id="UP000271339">
    <property type="component" value="Unassembled WGS sequence"/>
</dbReference>
<dbReference type="RefSeq" id="WP_121906879.1">
    <property type="nucleotide sequence ID" value="NZ_REFC01000012.1"/>
</dbReference>
<dbReference type="OrthoDB" id="1144611at2"/>
<proteinExistence type="predicted"/>
<evidence type="ECO:0000313" key="2">
    <source>
        <dbReference type="Proteomes" id="UP000271339"/>
    </source>
</evidence>
<evidence type="ECO:0000313" key="1">
    <source>
        <dbReference type="EMBL" id="RMA64432.1"/>
    </source>
</evidence>
<reference evidence="1 2" key="1">
    <citation type="submission" date="2018-10" db="EMBL/GenBank/DDBJ databases">
        <title>Genomic Encyclopedia of Archaeal and Bacterial Type Strains, Phase II (KMG-II): from individual species to whole genera.</title>
        <authorList>
            <person name="Goeker M."/>
        </authorList>
    </citation>
    <scope>NUCLEOTIDE SEQUENCE [LARGE SCALE GENOMIC DNA]</scope>
    <source>
        <strain evidence="1 2">DSM 23424</strain>
    </source>
</reference>
<dbReference type="AlphaFoldDB" id="A0A3L9ZCQ6"/>